<accession>A0A9P8TGU0</accession>
<reference evidence="1" key="1">
    <citation type="journal article" date="2021" name="Open Biol.">
        <title>Shared evolutionary footprints suggest mitochondrial oxidative damage underlies multiple complex I losses in fungi.</title>
        <authorList>
            <person name="Schikora-Tamarit M.A."/>
            <person name="Marcet-Houben M."/>
            <person name="Nosek J."/>
            <person name="Gabaldon T."/>
        </authorList>
    </citation>
    <scope>NUCLEOTIDE SEQUENCE</scope>
    <source>
        <strain evidence="1">CBS6341</strain>
    </source>
</reference>
<evidence type="ECO:0000313" key="1">
    <source>
        <dbReference type="EMBL" id="KAH3678125.1"/>
    </source>
</evidence>
<evidence type="ECO:0000313" key="2">
    <source>
        <dbReference type="Proteomes" id="UP000769528"/>
    </source>
</evidence>
<dbReference type="Pfam" id="PF07093">
    <property type="entry name" value="SGT1"/>
    <property type="match status" value="1"/>
</dbReference>
<dbReference type="PANTHER" id="PTHR13060">
    <property type="entry name" value="SGT1 PROTEIN HSGT1 SUPPRESSOR OF GCR2"/>
    <property type="match status" value="1"/>
</dbReference>
<dbReference type="EMBL" id="JAEUBF010000504">
    <property type="protein sequence ID" value="KAH3678125.1"/>
    <property type="molecule type" value="Genomic_DNA"/>
</dbReference>
<dbReference type="AlphaFoldDB" id="A0A9P8TGU0"/>
<name>A0A9P8TGU0_9ASCO</name>
<reference evidence="1" key="2">
    <citation type="submission" date="2021-01" db="EMBL/GenBank/DDBJ databases">
        <authorList>
            <person name="Schikora-Tamarit M.A."/>
        </authorList>
    </citation>
    <scope>NUCLEOTIDE SEQUENCE</scope>
    <source>
        <strain evidence="1">CBS6341</strain>
    </source>
</reference>
<comment type="caution">
    <text evidence="1">The sequence shown here is derived from an EMBL/GenBank/DDBJ whole genome shotgun (WGS) entry which is preliminary data.</text>
</comment>
<organism evidence="1 2">
    <name type="scientific">Wickerhamomyces mucosus</name>
    <dbReference type="NCBI Taxonomy" id="1378264"/>
    <lineage>
        <taxon>Eukaryota</taxon>
        <taxon>Fungi</taxon>
        <taxon>Dikarya</taxon>
        <taxon>Ascomycota</taxon>
        <taxon>Saccharomycotina</taxon>
        <taxon>Saccharomycetes</taxon>
        <taxon>Phaffomycetales</taxon>
        <taxon>Wickerhamomycetaceae</taxon>
        <taxon>Wickerhamomyces</taxon>
    </lineage>
</organism>
<dbReference type="InterPro" id="IPR010770">
    <property type="entry name" value="Ecd"/>
</dbReference>
<dbReference type="PANTHER" id="PTHR13060:SF0">
    <property type="entry name" value="PROTEIN ECDYSONELESS HOMOLOG"/>
    <property type="match status" value="1"/>
</dbReference>
<sequence length="527" mass="62340">MVHTDHIWNFKEDGVVIFEKETLLVTLFQLNPIQTKEESIQEINKIYKDLQNRFKPWIDHYVWDSEPIEFHLVEEKGYNYIYGQLILGDLIDDEWLITKLLFDLTKSYPDLYIHLNDNEGEFLLVEGYDCLPDWLEPSNSSNRDWINQERILIIPEQYYQDRGLNLIESLKFLEKANYKCIYNIPLNERIKNKLIDYPIKSLQSQIFIEFEIPRNYAGLLMRKNILNESIFSFSKEIGGNFQQDSYENFERKINTKDLVKLKIKITGLCYLFIQHYLQNQELGFDQNSQLITQFVESYINENQLELIYSPSDDEIKQFNDRGDKLQIELIRLMQLESFVEPKLDHYVERNGNKKEPDTNEAELISKLETFFKDTEAGIKGVNNMDDILSSKLQEEFDQNDDSTDDEEIDKTAKEFFKDENIDIDEDDFFEFFSKEALKLNDEDLAKLRNFSLNDDFKVDEILENKNQSNENGNINYDNDDDDEYEDYEEQFNNDDFKASLAEMIKSLKSEGGLNGPASTFFENLTNS</sequence>
<dbReference type="OrthoDB" id="27237at2759"/>
<dbReference type="GO" id="GO:0005634">
    <property type="term" value="C:nucleus"/>
    <property type="evidence" value="ECO:0007669"/>
    <property type="project" value="TreeGrafter"/>
</dbReference>
<dbReference type="Proteomes" id="UP000769528">
    <property type="component" value="Unassembled WGS sequence"/>
</dbReference>
<protein>
    <submittedName>
        <fullName evidence="1">Uncharacterized protein</fullName>
    </submittedName>
</protein>
<keyword evidence="2" id="KW-1185">Reference proteome</keyword>
<proteinExistence type="predicted"/>
<gene>
    <name evidence="1" type="ORF">WICMUC_001689</name>
</gene>